<dbReference type="PROSITE" id="PS00330">
    <property type="entry name" value="HEMOLYSIN_CALCIUM"/>
    <property type="match status" value="2"/>
</dbReference>
<proteinExistence type="predicted"/>
<gene>
    <name evidence="3" type="ORF">Ga0080574_TMP2541</name>
</gene>
<protein>
    <submittedName>
        <fullName evidence="3">Putative calcium-binding protein</fullName>
    </submittedName>
</protein>
<organism evidence="3 4">
    <name type="scientific">Salipiger abyssi</name>
    <dbReference type="NCBI Taxonomy" id="1250539"/>
    <lineage>
        <taxon>Bacteria</taxon>
        <taxon>Pseudomonadati</taxon>
        <taxon>Pseudomonadota</taxon>
        <taxon>Alphaproteobacteria</taxon>
        <taxon>Rhodobacterales</taxon>
        <taxon>Roseobacteraceae</taxon>
        <taxon>Salipiger</taxon>
    </lineage>
</organism>
<dbReference type="InterPro" id="IPR011049">
    <property type="entry name" value="Serralysin-like_metalloprot_C"/>
</dbReference>
<dbReference type="PANTHER" id="PTHR38340:SF1">
    <property type="entry name" value="S-LAYER PROTEIN"/>
    <property type="match status" value="1"/>
</dbReference>
<evidence type="ECO:0000313" key="4">
    <source>
        <dbReference type="Proteomes" id="UP000187059"/>
    </source>
</evidence>
<reference evidence="3 4" key="1">
    <citation type="submission" date="2016-04" db="EMBL/GenBank/DDBJ databases">
        <title>Deep-sea bacteria in the southern Pacific.</title>
        <authorList>
            <person name="Tang K."/>
        </authorList>
    </citation>
    <scope>NUCLEOTIDE SEQUENCE [LARGE SCALE GENOMIC DNA]</scope>
    <source>
        <strain evidence="3 4">JLT2014</strain>
    </source>
</reference>
<dbReference type="STRING" id="1250539.Ga0080574_TMP2541"/>
<accession>A0A1P8UTZ1</accession>
<dbReference type="PANTHER" id="PTHR38340">
    <property type="entry name" value="S-LAYER PROTEIN"/>
    <property type="match status" value="1"/>
</dbReference>
<keyword evidence="4" id="KW-1185">Reference proteome</keyword>
<dbReference type="EMBL" id="CP015093">
    <property type="protein sequence ID" value="APZ52875.1"/>
    <property type="molecule type" value="Genomic_DNA"/>
</dbReference>
<dbReference type="Pfam" id="PF00353">
    <property type="entry name" value="HemolysinCabind"/>
    <property type="match status" value="1"/>
</dbReference>
<sequence>MPEGYAAIIAGNEGDDTMKGGEFDDLLFGNRDDDLIYGNDGDDTLYGGLGSDTLDGGRGNDVISGDAGLDFLSGGAGEDRFEFRASAIGDGLVDTIMDFDADADTILFLNEAAADVSFAQNGADVEILVDGVTEVLVTDADAGDVASLTDYGVTV</sequence>
<evidence type="ECO:0000313" key="3">
    <source>
        <dbReference type="EMBL" id="APZ52875.1"/>
    </source>
</evidence>
<dbReference type="PRINTS" id="PR00313">
    <property type="entry name" value="CABNDNGRPT"/>
</dbReference>
<evidence type="ECO:0000256" key="2">
    <source>
        <dbReference type="ARBA" id="ARBA00022525"/>
    </source>
</evidence>
<dbReference type="AlphaFoldDB" id="A0A1P8UTZ1"/>
<dbReference type="Proteomes" id="UP000187059">
    <property type="component" value="Chromosome"/>
</dbReference>
<evidence type="ECO:0000256" key="1">
    <source>
        <dbReference type="ARBA" id="ARBA00004613"/>
    </source>
</evidence>
<dbReference type="InterPro" id="IPR001343">
    <property type="entry name" value="Hemolysn_Ca-bd"/>
</dbReference>
<comment type="subcellular location">
    <subcellularLocation>
        <location evidence="1">Secreted</location>
    </subcellularLocation>
</comment>
<name>A0A1P8UTZ1_9RHOB</name>
<dbReference type="KEGG" id="paby:Ga0080574_TMP2541"/>
<dbReference type="GO" id="GO:0005576">
    <property type="term" value="C:extracellular region"/>
    <property type="evidence" value="ECO:0007669"/>
    <property type="project" value="UniProtKB-SubCell"/>
</dbReference>
<keyword evidence="2" id="KW-0964">Secreted</keyword>
<dbReference type="SUPFAM" id="SSF51120">
    <property type="entry name" value="beta-Roll"/>
    <property type="match status" value="1"/>
</dbReference>
<dbReference type="Gene3D" id="2.150.10.10">
    <property type="entry name" value="Serralysin-like metalloprotease, C-terminal"/>
    <property type="match status" value="2"/>
</dbReference>
<dbReference type="InterPro" id="IPR050557">
    <property type="entry name" value="RTX_toxin/Mannuronan_C5-epim"/>
</dbReference>
<dbReference type="InterPro" id="IPR018511">
    <property type="entry name" value="Hemolysin-typ_Ca-bd_CS"/>
</dbReference>
<dbReference type="GO" id="GO:0005509">
    <property type="term" value="F:calcium ion binding"/>
    <property type="evidence" value="ECO:0007669"/>
    <property type="project" value="InterPro"/>
</dbReference>